<evidence type="ECO:0000256" key="10">
    <source>
        <dbReference type="SAM" id="Phobius"/>
    </source>
</evidence>
<dbReference type="InterPro" id="IPR020846">
    <property type="entry name" value="MFS_dom"/>
</dbReference>
<comment type="subcellular location">
    <subcellularLocation>
        <location evidence="1">Membrane</location>
        <topology evidence="1">Multi-pass membrane protein</topology>
    </subcellularLocation>
</comment>
<dbReference type="PANTHER" id="PTHR11200">
    <property type="entry name" value="INOSITOL 5-PHOSPHATASE"/>
    <property type="match status" value="1"/>
</dbReference>
<evidence type="ECO:0000256" key="2">
    <source>
        <dbReference type="ARBA" id="ARBA00008943"/>
    </source>
</evidence>
<evidence type="ECO:0000256" key="1">
    <source>
        <dbReference type="ARBA" id="ARBA00004141"/>
    </source>
</evidence>
<feature type="transmembrane region" description="Helical" evidence="10">
    <location>
        <begin position="1899"/>
        <end position="1923"/>
    </location>
</feature>
<dbReference type="InterPro" id="IPR005828">
    <property type="entry name" value="MFS_sugar_transport-like"/>
</dbReference>
<dbReference type="InterPro" id="IPR011701">
    <property type="entry name" value="MFS"/>
</dbReference>
<dbReference type="EMBL" id="CAJNOK010000086">
    <property type="protein sequence ID" value="CAF0728211.1"/>
    <property type="molecule type" value="Genomic_DNA"/>
</dbReference>
<dbReference type="GO" id="GO:0022857">
    <property type="term" value="F:transmembrane transporter activity"/>
    <property type="evidence" value="ECO:0007669"/>
    <property type="project" value="InterPro"/>
</dbReference>
<feature type="transmembrane region" description="Helical" evidence="10">
    <location>
        <begin position="1864"/>
        <end position="1887"/>
    </location>
</feature>
<evidence type="ECO:0000313" key="14">
    <source>
        <dbReference type="EMBL" id="CAF3502634.1"/>
    </source>
</evidence>
<feature type="compositionally biased region" description="Low complexity" evidence="9">
    <location>
        <begin position="1260"/>
        <end position="1276"/>
    </location>
</feature>
<dbReference type="InterPro" id="IPR002013">
    <property type="entry name" value="SAC_dom"/>
</dbReference>
<evidence type="ECO:0000256" key="6">
    <source>
        <dbReference type="ARBA" id="ARBA00022801"/>
    </source>
</evidence>
<dbReference type="InterPro" id="IPR036259">
    <property type="entry name" value="MFS_trans_sf"/>
</dbReference>
<dbReference type="EC" id="3.1.3.36" evidence="4"/>
<feature type="transmembrane region" description="Helical" evidence="10">
    <location>
        <begin position="2079"/>
        <end position="2101"/>
    </location>
</feature>
<gene>
    <name evidence="13" type="ORF">OVA965_LOCUS600</name>
    <name evidence="14" type="ORF">TMI583_LOCUS600</name>
</gene>
<comment type="similarity">
    <text evidence="2">Belongs to the synaptojanin family.</text>
</comment>
<dbReference type="PROSITE" id="PS50850">
    <property type="entry name" value="MFS"/>
    <property type="match status" value="1"/>
</dbReference>
<proteinExistence type="inferred from homology"/>
<name>A0A8S2GEF8_9BILA</name>
<keyword evidence="7 10" id="KW-1133">Transmembrane helix</keyword>
<evidence type="ECO:0000256" key="8">
    <source>
        <dbReference type="ARBA" id="ARBA00023136"/>
    </source>
</evidence>
<evidence type="ECO:0000256" key="3">
    <source>
        <dbReference type="ARBA" id="ARBA00009678"/>
    </source>
</evidence>
<evidence type="ECO:0000313" key="13">
    <source>
        <dbReference type="EMBL" id="CAF0728211.1"/>
    </source>
</evidence>
<feature type="region of interest" description="Disordered" evidence="9">
    <location>
        <begin position="1375"/>
        <end position="1448"/>
    </location>
</feature>
<organism evidence="14 15">
    <name type="scientific">Didymodactylos carnosus</name>
    <dbReference type="NCBI Taxonomy" id="1234261"/>
    <lineage>
        <taxon>Eukaryota</taxon>
        <taxon>Metazoa</taxon>
        <taxon>Spiralia</taxon>
        <taxon>Gnathifera</taxon>
        <taxon>Rotifera</taxon>
        <taxon>Eurotatoria</taxon>
        <taxon>Bdelloidea</taxon>
        <taxon>Philodinida</taxon>
        <taxon>Philodinidae</taxon>
        <taxon>Didymodactylos</taxon>
    </lineage>
</organism>
<reference evidence="14" key="1">
    <citation type="submission" date="2021-02" db="EMBL/GenBank/DDBJ databases">
        <authorList>
            <person name="Nowell W R."/>
        </authorList>
    </citation>
    <scope>NUCLEOTIDE SEQUENCE</scope>
</reference>
<keyword evidence="8 10" id="KW-0472">Membrane</keyword>
<keyword evidence="6" id="KW-0378">Hydrolase</keyword>
<protein>
    <recommendedName>
        <fullName evidence="4">phosphoinositide 5-phosphatase</fullName>
        <ecNumber evidence="4">3.1.3.36</ecNumber>
    </recommendedName>
</protein>
<feature type="domain" description="SAC" evidence="11">
    <location>
        <begin position="225"/>
        <end position="558"/>
    </location>
</feature>
<feature type="transmembrane region" description="Helical" evidence="10">
    <location>
        <begin position="2017"/>
        <end position="2038"/>
    </location>
</feature>
<dbReference type="InterPro" id="IPR036691">
    <property type="entry name" value="Endo/exonu/phosph_ase_sf"/>
</dbReference>
<sequence length="2223" mass="256553">MFPNTLNPNVPIRPILPPIKAPISKWDVALFRKAEVLPRTNQLDQHHQPLQYGSFYIQLQPPQNGENEVLYFRYQKQQEKNSAHIYTLPFTVSLLKDIRLSAETSALSTTKFYSADQQSLHTNDSESLPTLLLKAKAFLGVLVLNSSANSITANTAGTIRPFMIFATDSVFLGQLYDAYIYRITQVATISIRDNPDDENYVTGIKKLFQARCFYYSTFCDSKPNNDKMYFNKPYDITLCTQRMIQEHDSDLRFYWNRGLCLPLLKFGVDVRYWIPKVMCGGIETYRNPSDDVELWLISRLSCERAGTRFNVRGVNDDGAVANFVETEQIVVIPKHKHYSSFVIIRGSIPIFWYQPKFQVGTHRITISRSEALSYKAFFEHFKSLYHHYGRITILNLVETGNHEAKIGEEYKKLFTLFVKNQQLKMQQQKDKPQSSIKEKDFIWFEYHKQSTTVRNLTPEQFVDHLLIQNSQYPCNQLIERYSCFTYMDKAVQCSQQGVFRVNCIDCLDRTNNVQLTIGIAVLQIQLATLKRKHINNTVEHLKGLWVLNGDHISRIYTGTGALLQRSKAKDIQRSVGRAIQNNLRDDEKQQSIQTLIYSYAKDSYLHERSVAALLTPYVVSDGLVLSEMFNIRKSYIKKETFRVSLGTWNINGDKNPALQQGYPQILDSWILDGPDNVKNDRRNLNQGIVSNEYTKAMPDILAIGFQEICDLSATNMVWQSSENASRWVKQVQYHFKTKYPNDEYILLGNDQLVGVCLAVFIRRDLAQYVKNIAIDSVKTGLGGKMGNKGAVAIRLVLHSTSICFVCAHFSAGQNEDAERNKDYKSIMEKLSFQAPSRALWHDHIFFFGDFNYRLTIPRAQVEKLLSDNMYDQLITYDQLRREHTEGRVFHEFKEGQILFPPTYKYDIGNDYYDTSEKARTPSYTDRILWRSMPHVCSTQLFYGRSEVKTSDHRPVSGIFAIEVEVCDEVKLYHEYIKIYERFAPTNGLILFDMIMRSDIIDRKANMLDEFVLYIKKNYDLDSFSWNKSLLTLNMFFEHGDYARRVSKPEEDQLPNGTTFRKRIPDEDKQFAIMQKLNLLFSNVNETMYPESALQHDIGPYQQPSKESLSTEQEVTVAGVVVSHSYTDLINQHLLLRYQNHLLKKKKKKQDTQTVTSLLLDEHDEYLNKILLKFEKISENIEMPEYENNGEPVKVKSDEEIANHLDIVHDLARTIEHKRRKHGEQIADVKIRKDKEIVANSSSDNDKYTTPSSDDSDIDSHSSTSSPYGSSSESSSSYDEHLAELHISKKKIHKHHKGPFREYLEETVKQWQPKHYLKQYKRSRMKKHDGQITYGNVHTKQIKRSLKHEKHLRQKIIEENKNEDLAELVRDMTYGSVQKKNENHNQSDSDDENEVEKNEKQEQTGQSPKLHSQTSMVKMAKKLAKPFKHHHHHLADTSSSVDGEVRQQQQYETKLRSLEPESHDLITIAPSLPTSAQPLFQQNVFDPFHFNVKNNEERRPTQTTLKKSSDTTNGNLLLFDPPDSTSKFYINLSDLDPVKKIEPLQQSVKTSQSSLSSTSSTQSKISNSSSPMPFQHPQHIPIFPTRPPPKIPTLPTLVKTPQSLPLKSINIQNTNEEHDNNVHDLGDPGTPPPNPPLEMIFDPFAFKKIFLINISFYSHRCYYCNALFPCDTFHFFFYTLIMKYDDFLNTIGSFGKYQKWKYFIICLSYTLPPIMVYTWSFAAASPAFQCQTPNDTLTDYYKPDVAYCEENKKSISIKECQRCNIKISKNSILEVHPCENYIFDKQYYQNTLVEEWKMVCDRVIYRSIVQNVFFVGYMVGSIFFGMLADKYGRRPIMSVSFILMTFSGFLCAFFPQQRFGFWPSYIVYIIGRFLLACATRGISVSGFVLGSELVGPDKKLFTGIVIEYFFAFGQFILVFFAYFIRTWRTLSFTLSLFTVPFLFFYFILPESPRWMVSKGKFDEAEKSLRSIAATNQRKFDDEAFEQLKLEQKKIMHNKTQEVFYGVSQNTGSWPFNPYLNFAASAFVELISYVVVHLILDRIGRKIPYCGSVILFSIVALSAIPINIYMIKDSNAQKIMIFIVNVVLKFLASFSYAIIYIYANELFPTGVRNTGMGICSMVARVGAIIGTTCNDLLTRVWTELPIVLYGCVSLIAAILALMFPETLNKPLPQSVEDVERMGLACIRVKGVRYAQNESAIVEIEDENEDRLLQEQLKPNSNGNEL</sequence>
<dbReference type="Proteomes" id="UP000677228">
    <property type="component" value="Unassembled WGS sequence"/>
</dbReference>
<dbReference type="Pfam" id="PF00083">
    <property type="entry name" value="Sugar_tr"/>
    <property type="match status" value="1"/>
</dbReference>
<feature type="compositionally biased region" description="Polar residues" evidence="9">
    <location>
        <begin position="1238"/>
        <end position="1250"/>
    </location>
</feature>
<dbReference type="CDD" id="cd17317">
    <property type="entry name" value="MFS_SLC22"/>
    <property type="match status" value="1"/>
</dbReference>
<dbReference type="GO" id="GO:0016020">
    <property type="term" value="C:membrane"/>
    <property type="evidence" value="ECO:0007669"/>
    <property type="project" value="UniProtKB-SubCell"/>
</dbReference>
<dbReference type="PROSITE" id="PS50275">
    <property type="entry name" value="SAC"/>
    <property type="match status" value="1"/>
</dbReference>
<dbReference type="Pfam" id="PF02383">
    <property type="entry name" value="Syja_N"/>
    <property type="match status" value="1"/>
</dbReference>
<feature type="compositionally biased region" description="Polar residues" evidence="9">
    <location>
        <begin position="1435"/>
        <end position="1448"/>
    </location>
</feature>
<evidence type="ECO:0000313" key="15">
    <source>
        <dbReference type="Proteomes" id="UP000682733"/>
    </source>
</evidence>
<evidence type="ECO:0000256" key="5">
    <source>
        <dbReference type="ARBA" id="ARBA00022692"/>
    </source>
</evidence>
<dbReference type="SMART" id="SM00128">
    <property type="entry name" value="IPPc"/>
    <property type="match status" value="1"/>
</dbReference>
<feature type="compositionally biased region" description="Polar residues" evidence="9">
    <location>
        <begin position="1403"/>
        <end position="1415"/>
    </location>
</feature>
<dbReference type="InterPro" id="IPR000300">
    <property type="entry name" value="IPPc"/>
</dbReference>
<feature type="region of interest" description="Disordered" evidence="9">
    <location>
        <begin position="1236"/>
        <end position="1279"/>
    </location>
</feature>
<feature type="domain" description="Major facilitator superfamily (MFS) profile" evidence="12">
    <location>
        <begin position="1764"/>
        <end position="2166"/>
    </location>
</feature>
<keyword evidence="5 10" id="KW-0812">Transmembrane</keyword>
<dbReference type="GO" id="GO:0046856">
    <property type="term" value="P:phosphatidylinositol dephosphorylation"/>
    <property type="evidence" value="ECO:0007669"/>
    <property type="project" value="InterPro"/>
</dbReference>
<dbReference type="Pfam" id="PF22669">
    <property type="entry name" value="Exo_endo_phos2"/>
    <property type="match status" value="1"/>
</dbReference>
<comment type="similarity">
    <text evidence="3">In the central section; belongs to the inositol 1,4,5-trisphosphate 5-phosphatase family.</text>
</comment>
<evidence type="ECO:0000256" key="9">
    <source>
        <dbReference type="SAM" id="MobiDB-lite"/>
    </source>
</evidence>
<feature type="compositionally biased region" description="Polar residues" evidence="9">
    <location>
        <begin position="1500"/>
        <end position="1514"/>
    </location>
</feature>
<comment type="caution">
    <text evidence="14">The sequence shown here is derived from an EMBL/GenBank/DDBJ whole genome shotgun (WGS) entry which is preliminary data.</text>
</comment>
<dbReference type="SUPFAM" id="SSF103473">
    <property type="entry name" value="MFS general substrate transporter"/>
    <property type="match status" value="1"/>
</dbReference>
<feature type="region of interest" description="Disordered" evidence="9">
    <location>
        <begin position="1545"/>
        <end position="1576"/>
    </location>
</feature>
<feature type="transmembrane region" description="Helical" evidence="10">
    <location>
        <begin position="2144"/>
        <end position="2161"/>
    </location>
</feature>
<evidence type="ECO:0000256" key="7">
    <source>
        <dbReference type="ARBA" id="ARBA00022989"/>
    </source>
</evidence>
<dbReference type="SUPFAM" id="SSF56219">
    <property type="entry name" value="DNase I-like"/>
    <property type="match status" value="1"/>
</dbReference>
<evidence type="ECO:0000259" key="12">
    <source>
        <dbReference type="PROSITE" id="PS50850"/>
    </source>
</evidence>
<dbReference type="Gene3D" id="1.20.1250.20">
    <property type="entry name" value="MFS general substrate transporter like domains"/>
    <property type="match status" value="1"/>
</dbReference>
<dbReference type="Gene3D" id="3.60.10.10">
    <property type="entry name" value="Endonuclease/exonuclease/phosphatase"/>
    <property type="match status" value="1"/>
</dbReference>
<feature type="compositionally biased region" description="Basic residues" evidence="9">
    <location>
        <begin position="1418"/>
        <end position="1432"/>
    </location>
</feature>
<evidence type="ECO:0000259" key="11">
    <source>
        <dbReference type="PROSITE" id="PS50275"/>
    </source>
</evidence>
<evidence type="ECO:0000256" key="4">
    <source>
        <dbReference type="ARBA" id="ARBA00013044"/>
    </source>
</evidence>
<dbReference type="PANTHER" id="PTHR11200:SF257">
    <property type="entry name" value="PHOSPHOINOSITIDE 5-PHOSPHATASE"/>
    <property type="match status" value="1"/>
</dbReference>
<feature type="transmembrane region" description="Helical" evidence="10">
    <location>
        <begin position="2044"/>
        <end position="2067"/>
    </location>
</feature>
<dbReference type="InterPro" id="IPR046985">
    <property type="entry name" value="IP5"/>
</dbReference>
<feature type="compositionally biased region" description="Low complexity" evidence="9">
    <location>
        <begin position="1545"/>
        <end position="1569"/>
    </location>
</feature>
<dbReference type="Proteomes" id="UP000682733">
    <property type="component" value="Unassembled WGS sequence"/>
</dbReference>
<dbReference type="GO" id="GO:0004439">
    <property type="term" value="F:phosphatidylinositol-4,5-bisphosphate 5-phosphatase activity"/>
    <property type="evidence" value="ECO:0007669"/>
    <property type="project" value="UniProtKB-EC"/>
</dbReference>
<feature type="transmembrane region" description="Helical" evidence="10">
    <location>
        <begin position="1929"/>
        <end position="1947"/>
    </location>
</feature>
<dbReference type="Pfam" id="PF07690">
    <property type="entry name" value="MFS_1"/>
    <property type="match status" value="1"/>
</dbReference>
<feature type="region of interest" description="Disordered" evidence="9">
    <location>
        <begin position="1492"/>
        <end position="1519"/>
    </location>
</feature>
<dbReference type="EMBL" id="CAJOBA010000086">
    <property type="protein sequence ID" value="CAF3502634.1"/>
    <property type="molecule type" value="Genomic_DNA"/>
</dbReference>
<accession>A0A8S2GEF8</accession>
<feature type="transmembrane region" description="Helical" evidence="10">
    <location>
        <begin position="1807"/>
        <end position="1826"/>
    </location>
</feature>
<feature type="transmembrane region" description="Helical" evidence="10">
    <location>
        <begin position="1838"/>
        <end position="1858"/>
    </location>
</feature>